<dbReference type="EMBL" id="JAINUF010000018">
    <property type="protein sequence ID" value="KAJ8338278.1"/>
    <property type="molecule type" value="Genomic_DNA"/>
</dbReference>
<comment type="caution">
    <text evidence="2">The sequence shown here is derived from an EMBL/GenBank/DDBJ whole genome shotgun (WGS) entry which is preliminary data.</text>
</comment>
<evidence type="ECO:0000313" key="2">
    <source>
        <dbReference type="EMBL" id="KAJ8338278.1"/>
    </source>
</evidence>
<feature type="compositionally biased region" description="Basic residues" evidence="1">
    <location>
        <begin position="84"/>
        <end position="94"/>
    </location>
</feature>
<feature type="compositionally biased region" description="Polar residues" evidence="1">
    <location>
        <begin position="107"/>
        <end position="122"/>
    </location>
</feature>
<dbReference type="Proteomes" id="UP001152622">
    <property type="component" value="Chromosome 18"/>
</dbReference>
<evidence type="ECO:0000313" key="3">
    <source>
        <dbReference type="Proteomes" id="UP001152622"/>
    </source>
</evidence>
<organism evidence="2 3">
    <name type="scientific">Synaphobranchus kaupii</name>
    <name type="common">Kaup's arrowtooth eel</name>
    <dbReference type="NCBI Taxonomy" id="118154"/>
    <lineage>
        <taxon>Eukaryota</taxon>
        <taxon>Metazoa</taxon>
        <taxon>Chordata</taxon>
        <taxon>Craniata</taxon>
        <taxon>Vertebrata</taxon>
        <taxon>Euteleostomi</taxon>
        <taxon>Actinopterygii</taxon>
        <taxon>Neopterygii</taxon>
        <taxon>Teleostei</taxon>
        <taxon>Anguilliformes</taxon>
        <taxon>Synaphobranchidae</taxon>
        <taxon>Synaphobranchus</taxon>
    </lineage>
</organism>
<evidence type="ECO:0000256" key="1">
    <source>
        <dbReference type="SAM" id="MobiDB-lite"/>
    </source>
</evidence>
<keyword evidence="3" id="KW-1185">Reference proteome</keyword>
<name>A0A9Q1IDZ4_SYNKA</name>
<protein>
    <submittedName>
        <fullName evidence="2">Uncharacterized protein</fullName>
    </submittedName>
</protein>
<dbReference type="AlphaFoldDB" id="A0A9Q1IDZ4"/>
<gene>
    <name evidence="2" type="ORF">SKAU_G00372440</name>
</gene>
<sequence length="122" mass="13777">MPPASRRRSVSMRFFPPARGLLLCSPGAALQQLEWRPARASPRFGRQERARQSRAASSALPVADRQGGRRFSERLTLSVAAYTQHRKDHYRHPSTRPPHPSQKRHANTQSNKQLSCLSTDGH</sequence>
<proteinExistence type="predicted"/>
<reference evidence="2" key="1">
    <citation type="journal article" date="2023" name="Science">
        <title>Genome structures resolve the early diversification of teleost fishes.</title>
        <authorList>
            <person name="Parey E."/>
            <person name="Louis A."/>
            <person name="Montfort J."/>
            <person name="Bouchez O."/>
            <person name="Roques C."/>
            <person name="Iampietro C."/>
            <person name="Lluch J."/>
            <person name="Castinel A."/>
            <person name="Donnadieu C."/>
            <person name="Desvignes T."/>
            <person name="Floi Bucao C."/>
            <person name="Jouanno E."/>
            <person name="Wen M."/>
            <person name="Mejri S."/>
            <person name="Dirks R."/>
            <person name="Jansen H."/>
            <person name="Henkel C."/>
            <person name="Chen W.J."/>
            <person name="Zahm M."/>
            <person name="Cabau C."/>
            <person name="Klopp C."/>
            <person name="Thompson A.W."/>
            <person name="Robinson-Rechavi M."/>
            <person name="Braasch I."/>
            <person name="Lecointre G."/>
            <person name="Bobe J."/>
            <person name="Postlethwait J.H."/>
            <person name="Berthelot C."/>
            <person name="Roest Crollius H."/>
            <person name="Guiguen Y."/>
        </authorList>
    </citation>
    <scope>NUCLEOTIDE SEQUENCE</scope>
    <source>
        <strain evidence="2">WJC10195</strain>
    </source>
</reference>
<accession>A0A9Q1IDZ4</accession>
<feature type="region of interest" description="Disordered" evidence="1">
    <location>
        <begin position="37"/>
        <end position="122"/>
    </location>
</feature>